<dbReference type="GeneID" id="18912137"/>
<proteinExistence type="predicted"/>
<accession>K5WCY2</accession>
<sequence length="82" mass="9323">MLIFQDPNSSFDRTLLLNLRLYQILFNINRGTAVERVTEAVAEMELTDGAADTFEEDFFDSNSTHSSMPRLATLLEQSDSDF</sequence>
<dbReference type="RefSeq" id="XP_007403401.1">
    <property type="nucleotide sequence ID" value="XM_007403339.1"/>
</dbReference>
<dbReference type="Proteomes" id="UP000008370">
    <property type="component" value="Unassembled WGS sequence"/>
</dbReference>
<dbReference type="AlphaFoldDB" id="K5WCY2"/>
<dbReference type="InParanoid" id="K5WCY2"/>
<dbReference type="KEGG" id="pco:PHACADRAFT_203324"/>
<organism evidence="1 2">
    <name type="scientific">Phanerochaete carnosa (strain HHB-10118-sp)</name>
    <name type="common">White-rot fungus</name>
    <name type="synonym">Peniophora carnosa</name>
    <dbReference type="NCBI Taxonomy" id="650164"/>
    <lineage>
        <taxon>Eukaryota</taxon>
        <taxon>Fungi</taxon>
        <taxon>Dikarya</taxon>
        <taxon>Basidiomycota</taxon>
        <taxon>Agaricomycotina</taxon>
        <taxon>Agaricomycetes</taxon>
        <taxon>Polyporales</taxon>
        <taxon>Phanerochaetaceae</taxon>
        <taxon>Phanerochaete</taxon>
    </lineage>
</organism>
<dbReference type="HOGENOM" id="CLU_2559025_0_0_1"/>
<evidence type="ECO:0000313" key="2">
    <source>
        <dbReference type="Proteomes" id="UP000008370"/>
    </source>
</evidence>
<keyword evidence="2" id="KW-1185">Reference proteome</keyword>
<reference evidence="1 2" key="1">
    <citation type="journal article" date="2012" name="BMC Genomics">
        <title>Comparative genomics of the white-rot fungi, Phanerochaete carnosa and P. chrysosporium, to elucidate the genetic basis of the distinct wood types they colonize.</title>
        <authorList>
            <person name="Suzuki H."/>
            <person name="MacDonald J."/>
            <person name="Syed K."/>
            <person name="Salamov A."/>
            <person name="Hori C."/>
            <person name="Aerts A."/>
            <person name="Henrissat B."/>
            <person name="Wiebenga A."/>
            <person name="vanKuyk P.A."/>
            <person name="Barry K."/>
            <person name="Lindquist E."/>
            <person name="LaButti K."/>
            <person name="Lapidus A."/>
            <person name="Lucas S."/>
            <person name="Coutinho P."/>
            <person name="Gong Y."/>
            <person name="Samejima M."/>
            <person name="Mahadevan R."/>
            <person name="Abou-Zaid M."/>
            <person name="de Vries R.P."/>
            <person name="Igarashi K."/>
            <person name="Yadav J.S."/>
            <person name="Grigoriev I.V."/>
            <person name="Master E.R."/>
        </authorList>
    </citation>
    <scope>NUCLEOTIDE SEQUENCE [LARGE SCALE GENOMIC DNA]</scope>
    <source>
        <strain evidence="1 2">HHB-10118-sp</strain>
    </source>
</reference>
<protein>
    <submittedName>
        <fullName evidence="1">Uncharacterized protein</fullName>
    </submittedName>
</protein>
<gene>
    <name evidence="1" type="ORF">PHACADRAFT_203324</name>
</gene>
<dbReference type="EMBL" id="JH931507">
    <property type="protein sequence ID" value="EKM48047.1"/>
    <property type="molecule type" value="Genomic_DNA"/>
</dbReference>
<name>K5WCY2_PHACS</name>
<evidence type="ECO:0000313" key="1">
    <source>
        <dbReference type="EMBL" id="EKM48047.1"/>
    </source>
</evidence>